<dbReference type="GeneID" id="24270869"/>
<feature type="compositionally biased region" description="Acidic residues" evidence="1">
    <location>
        <begin position="238"/>
        <end position="248"/>
    </location>
</feature>
<feature type="compositionally biased region" description="Basic and acidic residues" evidence="1">
    <location>
        <begin position="334"/>
        <end position="344"/>
    </location>
</feature>
<keyword evidence="3" id="KW-1185">Reference proteome</keyword>
<dbReference type="RefSeq" id="XP_012338580.1">
    <property type="nucleotide sequence ID" value="XM_012483157.1"/>
</dbReference>
<accession>A0A0D9QGG4</accession>
<sequence>MERIEPRLDMYAISCEHAGWTRRGHTHQGNLYTGQTVGDVMKCRLMVGALLFASDWRNHMTHTKANLDNDKDMKAIMRCIVANVFAYILAEIPCGFQWLGPDQAWYIMRSMGDTGGVVNPISRGTCTLDEYKDTKVGTADLQGAVKNWLQQSTTISARINAIQKNPKCNIKWKIYKKEMEAKGEAEDSSSMFKEEDMQRLVKKQVQEVFTKIRNTVQKKVQRARNTTGGSRDLRDSDVDSADEEEEEQQNAQKDMKERTGAGGPAAPKPAATKPQAPASPEQAPASPPAGEDGKKGAKGEAGPTGPQEDPASGAAAAQAPDSKEPRQPGSSAVEDYKSICEHTDSAPQSTTVISSGASSVSITPVTYTYGAEAPCKFLQERAEQAERAKTTPKTVENTKNTKRDSAPSGDTNVHGDAVVDGGSPDDPPPLNPPKPKPNPNPEQTGRIGTGGDPGQAGKDGKSGEDGDPGNKAADQDEFS</sequence>
<evidence type="ECO:0000313" key="2">
    <source>
        <dbReference type="EMBL" id="KJP84811.1"/>
    </source>
</evidence>
<evidence type="ECO:0000256" key="1">
    <source>
        <dbReference type="SAM" id="MobiDB-lite"/>
    </source>
</evidence>
<feature type="compositionally biased region" description="Low complexity" evidence="1">
    <location>
        <begin position="300"/>
        <end position="319"/>
    </location>
</feature>
<dbReference type="Proteomes" id="UP000054561">
    <property type="component" value="Unassembled WGS sequence"/>
</dbReference>
<feature type="compositionally biased region" description="Polar residues" evidence="1">
    <location>
        <begin position="217"/>
        <end position="229"/>
    </location>
</feature>
<evidence type="ECO:0000313" key="3">
    <source>
        <dbReference type="Proteomes" id="UP000054561"/>
    </source>
</evidence>
<name>A0A0D9QGG4_PLAFR</name>
<feature type="compositionally biased region" description="Basic and acidic residues" evidence="1">
    <location>
        <begin position="380"/>
        <end position="389"/>
    </location>
</feature>
<feature type="region of interest" description="Disordered" evidence="1">
    <location>
        <begin position="380"/>
        <end position="479"/>
    </location>
</feature>
<organism evidence="2 3">
    <name type="scientific">Plasmodium fragile</name>
    <dbReference type="NCBI Taxonomy" id="5857"/>
    <lineage>
        <taxon>Eukaryota</taxon>
        <taxon>Sar</taxon>
        <taxon>Alveolata</taxon>
        <taxon>Apicomplexa</taxon>
        <taxon>Aconoidasida</taxon>
        <taxon>Haemosporida</taxon>
        <taxon>Plasmodiidae</taxon>
        <taxon>Plasmodium</taxon>
        <taxon>Plasmodium (Plasmodium)</taxon>
    </lineage>
</organism>
<reference evidence="2 3" key="1">
    <citation type="submission" date="2014-03" db="EMBL/GenBank/DDBJ databases">
        <title>The Genome Sequence of Plasmodium fragile nilgiri.</title>
        <authorList>
            <consortium name="The Broad Institute Genomics Platform"/>
            <consortium name="The Broad Institute Genome Sequencing Center for Infectious Disease"/>
            <person name="Neafsey D."/>
            <person name="Duraisingh M."/>
            <person name="Young S.K."/>
            <person name="Zeng Q."/>
            <person name="Gargeya S."/>
            <person name="Abouelleil A."/>
            <person name="Alvarado L."/>
            <person name="Chapman S.B."/>
            <person name="Gainer-Dewar J."/>
            <person name="Goldberg J."/>
            <person name="Griggs A."/>
            <person name="Gujja S."/>
            <person name="Hansen M."/>
            <person name="Howarth C."/>
            <person name="Imamovic A."/>
            <person name="Larimer J."/>
            <person name="Pearson M."/>
            <person name="Poon T.W."/>
            <person name="Priest M."/>
            <person name="Roberts A."/>
            <person name="Saif S."/>
            <person name="Shea T."/>
            <person name="Sykes S."/>
            <person name="Wortman J."/>
            <person name="Nusbaum C."/>
            <person name="Birren B."/>
        </authorList>
    </citation>
    <scope>NUCLEOTIDE SEQUENCE [LARGE SCALE GENOMIC DNA]</scope>
    <source>
        <strain evidence="3">nilgiri</strain>
    </source>
</reference>
<feature type="compositionally biased region" description="Low complexity" evidence="1">
    <location>
        <begin position="264"/>
        <end position="290"/>
    </location>
</feature>
<dbReference type="VEuPathDB" id="PlasmoDB:AK88_05555"/>
<feature type="compositionally biased region" description="Pro residues" evidence="1">
    <location>
        <begin position="425"/>
        <end position="440"/>
    </location>
</feature>
<feature type="compositionally biased region" description="Polar residues" evidence="1">
    <location>
        <begin position="345"/>
        <end position="360"/>
    </location>
</feature>
<proteinExistence type="predicted"/>
<feature type="non-terminal residue" evidence="2">
    <location>
        <position position="479"/>
    </location>
</feature>
<feature type="region of interest" description="Disordered" evidence="1">
    <location>
        <begin position="217"/>
        <end position="360"/>
    </location>
</feature>
<dbReference type="AlphaFoldDB" id="A0A0D9QGG4"/>
<evidence type="ECO:0008006" key="4">
    <source>
        <dbReference type="Google" id="ProtNLM"/>
    </source>
</evidence>
<gene>
    <name evidence="2" type="ORF">AK88_05555</name>
</gene>
<protein>
    <recommendedName>
        <fullName evidence="4">Schizont-infected cell agglutination extracellular alpha domain-containing protein</fullName>
    </recommendedName>
</protein>
<dbReference type="EMBL" id="KQ001789">
    <property type="protein sequence ID" value="KJP84811.1"/>
    <property type="molecule type" value="Genomic_DNA"/>
</dbReference>